<feature type="region of interest" description="Disordered" evidence="1">
    <location>
        <begin position="152"/>
        <end position="176"/>
    </location>
</feature>
<proteinExistence type="predicted"/>
<feature type="compositionally biased region" description="Basic and acidic residues" evidence="1">
    <location>
        <begin position="27"/>
        <end position="49"/>
    </location>
</feature>
<sequence>MAELLSNRLFALLSREVARLEACGKEFNPKSEAVDQNEETARRSGDGRASEAGGSAARAAASGGTKIGFKERADVLSLLTRTLEKLLELRGREARDGDADDSEVQRLRDDFMRRLRALDARRPGGSRLFDGDGNYALDAAAARLLADFESEAAEDGTLDTAEPGGDGDRRSFDGSQ</sequence>
<dbReference type="AlphaFoldDB" id="A0A939FVW4"/>
<keyword evidence="3" id="KW-1185">Reference proteome</keyword>
<dbReference type="Proteomes" id="UP000664122">
    <property type="component" value="Unassembled WGS sequence"/>
</dbReference>
<protein>
    <submittedName>
        <fullName evidence="2">Uncharacterized protein</fullName>
    </submittedName>
</protein>
<dbReference type="RefSeq" id="WP_207256509.1">
    <property type="nucleotide sequence ID" value="NZ_JAFMPP010000002.1"/>
</dbReference>
<evidence type="ECO:0000313" key="2">
    <source>
        <dbReference type="EMBL" id="MBO0661824.1"/>
    </source>
</evidence>
<evidence type="ECO:0000313" key="3">
    <source>
        <dbReference type="Proteomes" id="UP000664122"/>
    </source>
</evidence>
<gene>
    <name evidence="2" type="ORF">J1C48_04485</name>
</gene>
<dbReference type="EMBL" id="JAFMPP010000002">
    <property type="protein sequence ID" value="MBO0661824.1"/>
    <property type="molecule type" value="Genomic_DNA"/>
</dbReference>
<name>A0A939FVW4_9HYPH</name>
<organism evidence="2 3">
    <name type="scientific">Jiella flava</name>
    <dbReference type="NCBI Taxonomy" id="2816857"/>
    <lineage>
        <taxon>Bacteria</taxon>
        <taxon>Pseudomonadati</taxon>
        <taxon>Pseudomonadota</taxon>
        <taxon>Alphaproteobacteria</taxon>
        <taxon>Hyphomicrobiales</taxon>
        <taxon>Aurantimonadaceae</taxon>
        <taxon>Jiella</taxon>
    </lineage>
</organism>
<feature type="region of interest" description="Disordered" evidence="1">
    <location>
        <begin position="27"/>
        <end position="63"/>
    </location>
</feature>
<evidence type="ECO:0000256" key="1">
    <source>
        <dbReference type="SAM" id="MobiDB-lite"/>
    </source>
</evidence>
<comment type="caution">
    <text evidence="2">The sequence shown here is derived from an EMBL/GenBank/DDBJ whole genome shotgun (WGS) entry which is preliminary data.</text>
</comment>
<accession>A0A939FVW4</accession>
<feature type="compositionally biased region" description="Basic and acidic residues" evidence="1">
    <location>
        <begin position="166"/>
        <end position="176"/>
    </location>
</feature>
<reference evidence="2" key="1">
    <citation type="submission" date="2021-03" db="EMBL/GenBank/DDBJ databases">
        <title>Whole genome sequence of Jiella sp. CQZ9-1.</title>
        <authorList>
            <person name="Tuo L."/>
        </authorList>
    </citation>
    <scope>NUCLEOTIDE SEQUENCE</scope>
    <source>
        <strain evidence="2">CQZ9-1</strain>
    </source>
</reference>
<feature type="compositionally biased region" description="Low complexity" evidence="1">
    <location>
        <begin position="50"/>
        <end position="63"/>
    </location>
</feature>